<dbReference type="EMBL" id="JANEYF010002045">
    <property type="protein sequence ID" value="KAJ8952163.1"/>
    <property type="molecule type" value="Genomic_DNA"/>
</dbReference>
<organism evidence="1 2">
    <name type="scientific">Rhamnusium bicolor</name>
    <dbReference type="NCBI Taxonomy" id="1586634"/>
    <lineage>
        <taxon>Eukaryota</taxon>
        <taxon>Metazoa</taxon>
        <taxon>Ecdysozoa</taxon>
        <taxon>Arthropoda</taxon>
        <taxon>Hexapoda</taxon>
        <taxon>Insecta</taxon>
        <taxon>Pterygota</taxon>
        <taxon>Neoptera</taxon>
        <taxon>Endopterygota</taxon>
        <taxon>Coleoptera</taxon>
        <taxon>Polyphaga</taxon>
        <taxon>Cucujiformia</taxon>
        <taxon>Chrysomeloidea</taxon>
        <taxon>Cerambycidae</taxon>
        <taxon>Lepturinae</taxon>
        <taxon>Rhagiini</taxon>
        <taxon>Rhamnusium</taxon>
    </lineage>
</organism>
<proteinExistence type="predicted"/>
<evidence type="ECO:0000313" key="2">
    <source>
        <dbReference type="Proteomes" id="UP001162156"/>
    </source>
</evidence>
<comment type="caution">
    <text evidence="1">The sequence shown here is derived from an EMBL/GenBank/DDBJ whole genome shotgun (WGS) entry which is preliminary data.</text>
</comment>
<gene>
    <name evidence="1" type="ORF">NQ314_007587</name>
</gene>
<dbReference type="AlphaFoldDB" id="A0AAV8YLE9"/>
<sequence length="67" mass="7791">MNELPLGAMGATYGLLQLPRMPELKNRDLSDFPEVPDLDINSIPYRDKIRENIRQQKLEQYKKTGKC</sequence>
<evidence type="ECO:0000313" key="1">
    <source>
        <dbReference type="EMBL" id="KAJ8952163.1"/>
    </source>
</evidence>
<accession>A0AAV8YLE9</accession>
<name>A0AAV8YLE9_9CUCU</name>
<protein>
    <submittedName>
        <fullName evidence="1">Uncharacterized protein</fullName>
    </submittedName>
</protein>
<reference evidence="1" key="1">
    <citation type="journal article" date="2023" name="Insect Mol. Biol.">
        <title>Genome sequencing provides insights into the evolution of gene families encoding plant cell wall-degrading enzymes in longhorned beetles.</title>
        <authorList>
            <person name="Shin N.R."/>
            <person name="Okamura Y."/>
            <person name="Kirsch R."/>
            <person name="Pauchet Y."/>
        </authorList>
    </citation>
    <scope>NUCLEOTIDE SEQUENCE</scope>
    <source>
        <strain evidence="1">RBIC_L_NR</strain>
    </source>
</reference>
<dbReference type="Proteomes" id="UP001162156">
    <property type="component" value="Unassembled WGS sequence"/>
</dbReference>
<keyword evidence="2" id="KW-1185">Reference proteome</keyword>